<dbReference type="RefSeq" id="WP_254151392.1">
    <property type="nucleotide sequence ID" value="NZ_JAHESD010000001.1"/>
</dbReference>
<organism evidence="3 4">
    <name type="scientific">Chryseosolibacter indicus</name>
    <dbReference type="NCBI Taxonomy" id="2782351"/>
    <lineage>
        <taxon>Bacteria</taxon>
        <taxon>Pseudomonadati</taxon>
        <taxon>Bacteroidota</taxon>
        <taxon>Cytophagia</taxon>
        <taxon>Cytophagales</taxon>
        <taxon>Chryseotaleaceae</taxon>
        <taxon>Chryseosolibacter</taxon>
    </lineage>
</organism>
<evidence type="ECO:0000313" key="4">
    <source>
        <dbReference type="Proteomes" id="UP000772618"/>
    </source>
</evidence>
<evidence type="ECO:0000256" key="1">
    <source>
        <dbReference type="PROSITE-ProRule" id="PRU00169"/>
    </source>
</evidence>
<evidence type="ECO:0000259" key="2">
    <source>
        <dbReference type="PROSITE" id="PS50110"/>
    </source>
</evidence>
<comment type="caution">
    <text evidence="1">Lacks conserved residue(s) required for the propagation of feature annotation.</text>
</comment>
<dbReference type="Gene3D" id="3.40.50.2300">
    <property type="match status" value="1"/>
</dbReference>
<dbReference type="InterPro" id="IPR001789">
    <property type="entry name" value="Sig_transdc_resp-reg_receiver"/>
</dbReference>
<name>A0ABS5VLP7_9BACT</name>
<dbReference type="PROSITE" id="PS50110">
    <property type="entry name" value="RESPONSE_REGULATORY"/>
    <property type="match status" value="1"/>
</dbReference>
<comment type="caution">
    <text evidence="3">The sequence shown here is derived from an EMBL/GenBank/DDBJ whole genome shotgun (WGS) entry which is preliminary data.</text>
</comment>
<gene>
    <name evidence="3" type="ORF">KK060_00275</name>
</gene>
<dbReference type="Proteomes" id="UP000772618">
    <property type="component" value="Unassembled WGS sequence"/>
</dbReference>
<dbReference type="SUPFAM" id="SSF52172">
    <property type="entry name" value="CheY-like"/>
    <property type="match status" value="1"/>
</dbReference>
<sequence>MSTTVIGIFADDKVEKYIFEKAMEKYEHKIEFYVFSTPEEGLMRAKEIHFDVVFIEIHYWGETFGGFSILTELKKVLNKPTIAVGMTSLMQEGDLEKMINAGFHLCIEKPLAFESIGAFASK</sequence>
<protein>
    <recommendedName>
        <fullName evidence="2">Response regulatory domain-containing protein</fullName>
    </recommendedName>
</protein>
<dbReference type="InterPro" id="IPR011006">
    <property type="entry name" value="CheY-like_superfamily"/>
</dbReference>
<keyword evidence="4" id="KW-1185">Reference proteome</keyword>
<proteinExistence type="predicted"/>
<evidence type="ECO:0000313" key="3">
    <source>
        <dbReference type="EMBL" id="MBT1701692.1"/>
    </source>
</evidence>
<dbReference type="EMBL" id="JAHESD010000001">
    <property type="protein sequence ID" value="MBT1701692.1"/>
    <property type="molecule type" value="Genomic_DNA"/>
</dbReference>
<accession>A0ABS5VLP7</accession>
<feature type="domain" description="Response regulatory" evidence="2">
    <location>
        <begin position="5"/>
        <end position="122"/>
    </location>
</feature>
<reference evidence="3 4" key="1">
    <citation type="submission" date="2021-05" db="EMBL/GenBank/DDBJ databases">
        <title>A Polyphasic approach of four new species of the genus Ohtaekwangia: Ohtaekwangia histidinii sp. nov., Ohtaekwangia cretensis sp. nov., Ohtaekwangia indiensis sp. nov., Ohtaekwangia reichenbachii sp. nov. from diverse environment.</title>
        <authorList>
            <person name="Octaviana S."/>
        </authorList>
    </citation>
    <scope>NUCLEOTIDE SEQUENCE [LARGE SCALE GENOMIC DNA]</scope>
    <source>
        <strain evidence="3 4">PWU20</strain>
    </source>
</reference>